<organism evidence="1 2">
    <name type="scientific">Potamilus streckersoni</name>
    <dbReference type="NCBI Taxonomy" id="2493646"/>
    <lineage>
        <taxon>Eukaryota</taxon>
        <taxon>Metazoa</taxon>
        <taxon>Spiralia</taxon>
        <taxon>Lophotrochozoa</taxon>
        <taxon>Mollusca</taxon>
        <taxon>Bivalvia</taxon>
        <taxon>Autobranchia</taxon>
        <taxon>Heteroconchia</taxon>
        <taxon>Palaeoheterodonta</taxon>
        <taxon>Unionida</taxon>
        <taxon>Unionoidea</taxon>
        <taxon>Unionidae</taxon>
        <taxon>Ambleminae</taxon>
        <taxon>Lampsilini</taxon>
        <taxon>Potamilus</taxon>
    </lineage>
</organism>
<dbReference type="Proteomes" id="UP001195483">
    <property type="component" value="Unassembled WGS sequence"/>
</dbReference>
<gene>
    <name evidence="1" type="ORF">CHS0354_039700</name>
</gene>
<reference evidence="1" key="2">
    <citation type="journal article" date="2021" name="Genome Biol. Evol.">
        <title>Developing a high-quality reference genome for a parasitic bivalve with doubly uniparental inheritance (Bivalvia: Unionida).</title>
        <authorList>
            <person name="Smith C.H."/>
        </authorList>
    </citation>
    <scope>NUCLEOTIDE SEQUENCE</scope>
    <source>
        <strain evidence="1">CHS0354</strain>
        <tissue evidence="1">Mantle</tissue>
    </source>
</reference>
<name>A0AAE0SF71_9BIVA</name>
<dbReference type="EMBL" id="JAEAOA010002316">
    <property type="protein sequence ID" value="KAK3590569.1"/>
    <property type="molecule type" value="Genomic_DNA"/>
</dbReference>
<reference evidence="1" key="1">
    <citation type="journal article" date="2021" name="Genome Biol. Evol.">
        <title>A High-Quality Reference Genome for a Parasitic Bivalve with Doubly Uniparental Inheritance (Bivalvia: Unionida).</title>
        <authorList>
            <person name="Smith C.H."/>
        </authorList>
    </citation>
    <scope>NUCLEOTIDE SEQUENCE</scope>
    <source>
        <strain evidence="1">CHS0354</strain>
    </source>
</reference>
<proteinExistence type="predicted"/>
<evidence type="ECO:0000313" key="2">
    <source>
        <dbReference type="Proteomes" id="UP001195483"/>
    </source>
</evidence>
<protein>
    <submittedName>
        <fullName evidence="1">Uncharacterized protein</fullName>
    </submittedName>
</protein>
<dbReference type="AlphaFoldDB" id="A0AAE0SF71"/>
<reference evidence="1" key="3">
    <citation type="submission" date="2023-05" db="EMBL/GenBank/DDBJ databases">
        <authorList>
            <person name="Smith C.H."/>
        </authorList>
    </citation>
    <scope>NUCLEOTIDE SEQUENCE</scope>
    <source>
        <strain evidence="1">CHS0354</strain>
        <tissue evidence="1">Mantle</tissue>
    </source>
</reference>
<accession>A0AAE0SF71</accession>
<comment type="caution">
    <text evidence="1">The sequence shown here is derived from an EMBL/GenBank/DDBJ whole genome shotgun (WGS) entry which is preliminary data.</text>
</comment>
<keyword evidence="2" id="KW-1185">Reference proteome</keyword>
<evidence type="ECO:0000313" key="1">
    <source>
        <dbReference type="EMBL" id="KAK3590569.1"/>
    </source>
</evidence>
<sequence>MSTITLLANKQSLLNKRTSLDIFMSQDIKEEGCLSNVDNVCSVDIELCVFEVETGLASVVQYMWRVTFVCWSHTIGFLKIFKDFLSFRVIELCVICSCVESS</sequence>